<dbReference type="InterPro" id="IPR002035">
    <property type="entry name" value="VWF_A"/>
</dbReference>
<sequence length="252" mass="26873">MPFPNVRLTNRPLHFIYICDCSGSMAAQGKMQALNQAIRQSLPGMVKVARDNPEARVLVRAVSFADKASWHISKPTEVEQLQWVDLQAGGITAMGEALELIATQLCSPPMEERALPPVLVLISDGQPTDDFDAGLKELMNQMWAQKAVRLAIALGHDANMDVLQDFIGPDLEGGSQIGGSMHGVSTSARQPLQASNATALAQYIEWASTAVVGAASMPVSRTQGSASEGNIPLPDLPPTLIEPIDGVGPVVW</sequence>
<proteinExistence type="predicted"/>
<evidence type="ECO:0000313" key="2">
    <source>
        <dbReference type="EMBL" id="ABM79596.1"/>
    </source>
</evidence>
<dbReference type="AlphaFoldDB" id="A2CDN6"/>
<dbReference type="EMBL" id="CP000554">
    <property type="protein sequence ID" value="ABM79596.1"/>
    <property type="molecule type" value="Genomic_DNA"/>
</dbReference>
<evidence type="ECO:0000259" key="1">
    <source>
        <dbReference type="PROSITE" id="PS50234"/>
    </source>
</evidence>
<dbReference type="Gene3D" id="3.40.50.410">
    <property type="entry name" value="von Willebrand factor, type A domain"/>
    <property type="match status" value="1"/>
</dbReference>
<evidence type="ECO:0000313" key="3">
    <source>
        <dbReference type="Proteomes" id="UP000002274"/>
    </source>
</evidence>
<feature type="domain" description="VWFA" evidence="1">
    <location>
        <begin position="14"/>
        <end position="204"/>
    </location>
</feature>
<dbReference type="STRING" id="59922.P9303_28661"/>
<dbReference type="SUPFAM" id="SSF53300">
    <property type="entry name" value="vWA-like"/>
    <property type="match status" value="1"/>
</dbReference>
<dbReference type="BioCyc" id="PMAR59922:G1G80-2517-MONOMER"/>
<dbReference type="Proteomes" id="UP000002274">
    <property type="component" value="Chromosome"/>
</dbReference>
<dbReference type="HOGENOM" id="CLU_082324_0_1_3"/>
<gene>
    <name evidence="2" type="ordered locus">P9303_28661</name>
</gene>
<protein>
    <recommendedName>
        <fullName evidence="1">VWFA domain-containing protein</fullName>
    </recommendedName>
</protein>
<dbReference type="KEGG" id="pmf:P9303_28661"/>
<accession>A2CDN6</accession>
<dbReference type="PROSITE" id="PS50234">
    <property type="entry name" value="VWFA"/>
    <property type="match status" value="1"/>
</dbReference>
<dbReference type="InterPro" id="IPR036465">
    <property type="entry name" value="vWFA_dom_sf"/>
</dbReference>
<dbReference type="Pfam" id="PF00092">
    <property type="entry name" value="VWA"/>
    <property type="match status" value="1"/>
</dbReference>
<organism evidence="2 3">
    <name type="scientific">Prochlorococcus marinus (strain MIT 9303)</name>
    <dbReference type="NCBI Taxonomy" id="59922"/>
    <lineage>
        <taxon>Bacteria</taxon>
        <taxon>Bacillati</taxon>
        <taxon>Cyanobacteriota</taxon>
        <taxon>Cyanophyceae</taxon>
        <taxon>Synechococcales</taxon>
        <taxon>Prochlorococcaceae</taxon>
        <taxon>Prochlorococcus</taxon>
    </lineage>
</organism>
<reference evidence="2 3" key="1">
    <citation type="journal article" date="2007" name="PLoS Genet.">
        <title>Patterns and implications of gene gain and loss in the evolution of Prochlorococcus.</title>
        <authorList>
            <person name="Kettler G.C."/>
            <person name="Martiny A.C."/>
            <person name="Huang K."/>
            <person name="Zucker J."/>
            <person name="Coleman M.L."/>
            <person name="Rodrigue S."/>
            <person name="Chen F."/>
            <person name="Lapidus A."/>
            <person name="Ferriera S."/>
            <person name="Johnson J."/>
            <person name="Steglich C."/>
            <person name="Church G.M."/>
            <person name="Richardson P."/>
            <person name="Chisholm S.W."/>
        </authorList>
    </citation>
    <scope>NUCLEOTIDE SEQUENCE [LARGE SCALE GENOMIC DNA]</scope>
    <source>
        <strain evidence="2 3">MIT 9303</strain>
    </source>
</reference>
<dbReference type="RefSeq" id="WP_011827438.1">
    <property type="nucleotide sequence ID" value="NC_008820.1"/>
</dbReference>
<dbReference type="SMART" id="SM00327">
    <property type="entry name" value="VWA"/>
    <property type="match status" value="1"/>
</dbReference>
<name>A2CDN6_PROM3</name>